<dbReference type="RefSeq" id="WP_019275046.1">
    <property type="nucleotide sequence ID" value="NZ_CP031472.1"/>
</dbReference>
<dbReference type="Proteomes" id="UP000576645">
    <property type="component" value="Unassembled WGS sequence"/>
</dbReference>
<evidence type="ECO:0000256" key="2">
    <source>
        <dbReference type="ARBA" id="ARBA00016013"/>
    </source>
</evidence>
<organism evidence="5 6">
    <name type="scientific">Vibrio coralliilyticus</name>
    <dbReference type="NCBI Taxonomy" id="190893"/>
    <lineage>
        <taxon>Bacteria</taxon>
        <taxon>Pseudomonadati</taxon>
        <taxon>Pseudomonadota</taxon>
        <taxon>Gammaproteobacteria</taxon>
        <taxon>Vibrionales</taxon>
        <taxon>Vibrionaceae</taxon>
        <taxon>Vibrio</taxon>
    </lineage>
</organism>
<evidence type="ECO:0000256" key="3">
    <source>
        <dbReference type="ARBA" id="ARBA00022795"/>
    </source>
</evidence>
<proteinExistence type="inferred from homology"/>
<dbReference type="GO" id="GO:0044781">
    <property type="term" value="P:bacterial-type flagellum organization"/>
    <property type="evidence" value="ECO:0007669"/>
    <property type="project" value="UniProtKB-KW"/>
</dbReference>
<evidence type="ECO:0000313" key="5">
    <source>
        <dbReference type="EMBL" id="NOJ23558.1"/>
    </source>
</evidence>
<dbReference type="InterPro" id="IPR005648">
    <property type="entry name" value="FlgD"/>
</dbReference>
<comment type="caution">
    <text evidence="5">The sequence shown here is derived from an EMBL/GenBank/DDBJ whole genome shotgun (WGS) entry which is preliminary data.</text>
</comment>
<comment type="function">
    <text evidence="4">Required for flagellar hook formation. May act as a scaffolding protein.</text>
</comment>
<reference evidence="5 6" key="1">
    <citation type="submission" date="2019-09" db="EMBL/GenBank/DDBJ databases">
        <title>Draft genome sequencing and comparative genomics of hatchery-associated Vibrios.</title>
        <authorList>
            <person name="Kehlet-Delgado H."/>
            <person name="Mueller R.S."/>
        </authorList>
    </citation>
    <scope>NUCLEOTIDE SEQUENCE [LARGE SCALE GENOMIC DNA]</scope>
    <source>
        <strain evidence="5 6">09-121-3</strain>
    </source>
</reference>
<evidence type="ECO:0000256" key="4">
    <source>
        <dbReference type="ARBA" id="ARBA00024746"/>
    </source>
</evidence>
<dbReference type="EMBL" id="VTXP01000005">
    <property type="protein sequence ID" value="NOJ23558.1"/>
    <property type="molecule type" value="Genomic_DNA"/>
</dbReference>
<evidence type="ECO:0000313" key="6">
    <source>
        <dbReference type="Proteomes" id="UP000576645"/>
    </source>
</evidence>
<protein>
    <recommendedName>
        <fullName evidence="2">Basal-body rod modification protein FlgD</fullName>
    </recommendedName>
</protein>
<evidence type="ECO:0000256" key="1">
    <source>
        <dbReference type="ARBA" id="ARBA00010577"/>
    </source>
</evidence>
<dbReference type="AlphaFoldDB" id="A0AAP7DD27"/>
<accession>A0AAP7DD27</accession>
<name>A0AAP7DD27_9VIBR</name>
<sequence>MAVQPIAGVSQSDNLSSVNSTLRQDDFIKLFMSQLKAQDPLEPVNNQDFLAQMAQFSLLESSRMSNQELSAVRKLVESTQGVNLIGKTAETNSGGNLTTGEVISVGFSASGTVVSLKTKDASGQEGYLNDIPISTLSRIYE</sequence>
<comment type="similarity">
    <text evidence="1">Belongs to the FlgD family.</text>
</comment>
<dbReference type="Pfam" id="PF03963">
    <property type="entry name" value="FlgD"/>
    <property type="match status" value="1"/>
</dbReference>
<keyword evidence="3" id="KW-1005">Bacterial flagellum biogenesis</keyword>
<gene>
    <name evidence="5" type="ORF">F0238_12550</name>
</gene>